<organism evidence="1 2">
    <name type="scientific">Pararge aegeria aegeria</name>
    <dbReference type="NCBI Taxonomy" id="348720"/>
    <lineage>
        <taxon>Eukaryota</taxon>
        <taxon>Metazoa</taxon>
        <taxon>Ecdysozoa</taxon>
        <taxon>Arthropoda</taxon>
        <taxon>Hexapoda</taxon>
        <taxon>Insecta</taxon>
        <taxon>Pterygota</taxon>
        <taxon>Neoptera</taxon>
        <taxon>Endopterygota</taxon>
        <taxon>Lepidoptera</taxon>
        <taxon>Glossata</taxon>
        <taxon>Ditrysia</taxon>
        <taxon>Papilionoidea</taxon>
        <taxon>Nymphalidae</taxon>
        <taxon>Satyrinae</taxon>
        <taxon>Satyrini</taxon>
        <taxon>Parargina</taxon>
        <taxon>Pararge</taxon>
    </lineage>
</organism>
<dbReference type="OrthoDB" id="7411806at2759"/>
<accession>A0A8S4SH65</accession>
<sequence length="94" mass="10697">MLCCNAVFRSGKDGCRCNNRPVKFESGAWFLRQAQRALSLMPWSFSTDRLEQIDVSMFERHHVALRDTLAALTTALRDALKRKLTPGMLCGRHS</sequence>
<reference evidence="1" key="1">
    <citation type="submission" date="2022-03" db="EMBL/GenBank/DDBJ databases">
        <authorList>
            <person name="Lindestad O."/>
        </authorList>
    </citation>
    <scope>NUCLEOTIDE SEQUENCE</scope>
</reference>
<gene>
    <name evidence="1" type="primary">jg10986</name>
    <name evidence="1" type="ORF">PAEG_LOCUS23019</name>
</gene>
<evidence type="ECO:0000313" key="2">
    <source>
        <dbReference type="Proteomes" id="UP000838756"/>
    </source>
</evidence>
<protein>
    <submittedName>
        <fullName evidence="1">Jg10986 protein</fullName>
    </submittedName>
</protein>
<dbReference type="EMBL" id="CAKXAJ010026113">
    <property type="protein sequence ID" value="CAH2256778.1"/>
    <property type="molecule type" value="Genomic_DNA"/>
</dbReference>
<name>A0A8S4SH65_9NEOP</name>
<dbReference type="Proteomes" id="UP000838756">
    <property type="component" value="Unassembled WGS sequence"/>
</dbReference>
<proteinExistence type="predicted"/>
<comment type="caution">
    <text evidence="1">The sequence shown here is derived from an EMBL/GenBank/DDBJ whole genome shotgun (WGS) entry which is preliminary data.</text>
</comment>
<dbReference type="AlphaFoldDB" id="A0A8S4SH65"/>
<evidence type="ECO:0000313" key="1">
    <source>
        <dbReference type="EMBL" id="CAH2256778.1"/>
    </source>
</evidence>
<keyword evidence="2" id="KW-1185">Reference proteome</keyword>